<name>A0ABU3WI52_9GAMM</name>
<proteinExistence type="predicted"/>
<dbReference type="InterPro" id="IPR036388">
    <property type="entry name" value="WH-like_DNA-bd_sf"/>
</dbReference>
<feature type="domain" description="HTH hxlR-type" evidence="4">
    <location>
        <begin position="10"/>
        <end position="109"/>
    </location>
</feature>
<dbReference type="RefSeq" id="WP_317084591.1">
    <property type="nucleotide sequence ID" value="NZ_JASVDY010000004.1"/>
</dbReference>
<evidence type="ECO:0000313" key="5">
    <source>
        <dbReference type="EMBL" id="MDV2469733.1"/>
    </source>
</evidence>
<reference evidence="5 6" key="1">
    <citation type="submission" date="2023-06" db="EMBL/GenBank/DDBJ databases">
        <title>Genomic Analysis of Acinetobacter Strains Recovered from South Australian Aquatic Samples provides Insights into the Circulation of Antibiotic Resistance determinants in the Environment.</title>
        <authorList>
            <person name="Tobin L."/>
            <person name="Jarocki V.M."/>
            <person name="Kenyon J."/>
            <person name="Drigo B."/>
            <person name="Donner E."/>
            <person name="Djordjevic S.P."/>
            <person name="Hamidian M."/>
        </authorList>
    </citation>
    <scope>NUCLEOTIDE SEQUENCE [LARGE SCALE GENOMIC DNA]</scope>
    <source>
        <strain evidence="5 6">SAAc652</strain>
    </source>
</reference>
<evidence type="ECO:0000256" key="2">
    <source>
        <dbReference type="ARBA" id="ARBA00023125"/>
    </source>
</evidence>
<keyword evidence="2" id="KW-0238">DNA-binding</keyword>
<keyword evidence="3" id="KW-0804">Transcription</keyword>
<dbReference type="Proteomes" id="UP001278188">
    <property type="component" value="Unassembled WGS sequence"/>
</dbReference>
<comment type="caution">
    <text evidence="5">The sequence shown here is derived from an EMBL/GenBank/DDBJ whole genome shotgun (WGS) entry which is preliminary data.</text>
</comment>
<dbReference type="InterPro" id="IPR002577">
    <property type="entry name" value="HTH_HxlR"/>
</dbReference>
<evidence type="ECO:0000259" key="4">
    <source>
        <dbReference type="PROSITE" id="PS51118"/>
    </source>
</evidence>
<evidence type="ECO:0000256" key="1">
    <source>
        <dbReference type="ARBA" id="ARBA00023015"/>
    </source>
</evidence>
<evidence type="ECO:0000313" key="6">
    <source>
        <dbReference type="Proteomes" id="UP001278188"/>
    </source>
</evidence>
<keyword evidence="1" id="KW-0805">Transcription regulation</keyword>
<keyword evidence="6" id="KW-1185">Reference proteome</keyword>
<dbReference type="PANTHER" id="PTHR33204:SF37">
    <property type="entry name" value="HTH-TYPE TRANSCRIPTIONAL REGULATOR YODB"/>
    <property type="match status" value="1"/>
</dbReference>
<gene>
    <name evidence="5" type="ORF">QR674_12155</name>
</gene>
<dbReference type="Pfam" id="PF01638">
    <property type="entry name" value="HxlR"/>
    <property type="match status" value="1"/>
</dbReference>
<dbReference type="SUPFAM" id="SSF46785">
    <property type="entry name" value="Winged helix' DNA-binding domain"/>
    <property type="match status" value="1"/>
</dbReference>
<dbReference type="PROSITE" id="PS51118">
    <property type="entry name" value="HTH_HXLR"/>
    <property type="match status" value="1"/>
</dbReference>
<dbReference type="Gene3D" id="1.10.10.10">
    <property type="entry name" value="Winged helix-like DNA-binding domain superfamily/Winged helix DNA-binding domain"/>
    <property type="match status" value="1"/>
</dbReference>
<dbReference type="EMBL" id="JASVDY010000004">
    <property type="protein sequence ID" value="MDV2469733.1"/>
    <property type="molecule type" value="Genomic_DNA"/>
</dbReference>
<dbReference type="InterPro" id="IPR036390">
    <property type="entry name" value="WH_DNA-bd_sf"/>
</dbReference>
<accession>A0ABU3WI52</accession>
<protein>
    <submittedName>
        <fullName evidence="5">Helix-turn-helix domain-containing protein</fullName>
    </submittedName>
</protein>
<evidence type="ECO:0000256" key="3">
    <source>
        <dbReference type="ARBA" id="ARBA00023163"/>
    </source>
</evidence>
<dbReference type="PANTHER" id="PTHR33204">
    <property type="entry name" value="TRANSCRIPTIONAL REGULATOR, MARR FAMILY"/>
    <property type="match status" value="1"/>
</dbReference>
<sequence>MSASEYEQHCSIMRFIQLFSGKWVLPIIYHLIHAEKPVRFNELHKALSPVPQKELSRHLKLLEKHQLISRTVYAEIPPKVEYRITELGRTLEPSIESLSRWMLYFEQQK</sequence>
<organism evidence="5 6">
    <name type="scientific">Acinetobacter chinensis</name>
    <dbReference type="NCBI Taxonomy" id="2004650"/>
    <lineage>
        <taxon>Bacteria</taxon>
        <taxon>Pseudomonadati</taxon>
        <taxon>Pseudomonadota</taxon>
        <taxon>Gammaproteobacteria</taxon>
        <taxon>Moraxellales</taxon>
        <taxon>Moraxellaceae</taxon>
        <taxon>Acinetobacter</taxon>
    </lineage>
</organism>